<accession>A0A420XKH8</accession>
<proteinExistence type="predicted"/>
<keyword evidence="2" id="KW-1185">Reference proteome</keyword>
<dbReference type="EMBL" id="RBWV01000016">
    <property type="protein sequence ID" value="RKS68520.1"/>
    <property type="molecule type" value="Genomic_DNA"/>
</dbReference>
<comment type="caution">
    <text evidence="1">The sequence shown here is derived from an EMBL/GenBank/DDBJ whole genome shotgun (WGS) entry which is preliminary data.</text>
</comment>
<dbReference type="Proteomes" id="UP000281955">
    <property type="component" value="Unassembled WGS sequence"/>
</dbReference>
<dbReference type="AlphaFoldDB" id="A0A420XKH8"/>
<name>A0A420XKH8_9ACTN</name>
<gene>
    <name evidence="1" type="ORF">CLV35_3648</name>
</gene>
<protein>
    <submittedName>
        <fullName evidence="1">Uncharacterized protein</fullName>
    </submittedName>
</protein>
<sequence length="166" mass="16658">MRVVALVAGEPERDAVLTGFADLGLPRLARLAPYSGTRVADCGAGTLVLVPTGGADVALAACAAGVALNRTLPDLVVAIDVTPDDDPVTVAQAGPDGEPLEGWLLEIATARLPQAQPAAQVTGPLGTGAHAAARVHSRRFLAVGAPLAQLGPVARALLARDLSVIA</sequence>
<dbReference type="RefSeq" id="WP_121194899.1">
    <property type="nucleotide sequence ID" value="NZ_RBWV01000016.1"/>
</dbReference>
<dbReference type="OrthoDB" id="9946441at2"/>
<reference evidence="1 2" key="1">
    <citation type="submission" date="2018-10" db="EMBL/GenBank/DDBJ databases">
        <title>Genomic Encyclopedia of Archaeal and Bacterial Type Strains, Phase II (KMG-II): from individual species to whole genera.</title>
        <authorList>
            <person name="Goeker M."/>
        </authorList>
    </citation>
    <scope>NUCLEOTIDE SEQUENCE [LARGE SCALE GENOMIC DNA]</scope>
    <source>
        <strain evidence="1 2">RP-AC37</strain>
    </source>
</reference>
<evidence type="ECO:0000313" key="2">
    <source>
        <dbReference type="Proteomes" id="UP000281955"/>
    </source>
</evidence>
<evidence type="ECO:0000313" key="1">
    <source>
        <dbReference type="EMBL" id="RKS68520.1"/>
    </source>
</evidence>
<organism evidence="1 2">
    <name type="scientific">Motilibacter peucedani</name>
    <dbReference type="NCBI Taxonomy" id="598650"/>
    <lineage>
        <taxon>Bacteria</taxon>
        <taxon>Bacillati</taxon>
        <taxon>Actinomycetota</taxon>
        <taxon>Actinomycetes</taxon>
        <taxon>Motilibacterales</taxon>
        <taxon>Motilibacteraceae</taxon>
        <taxon>Motilibacter</taxon>
    </lineage>
</organism>
<dbReference type="InParanoid" id="A0A420XKH8"/>